<protein>
    <recommendedName>
        <fullName evidence="2">BD-FAE-like domain-containing protein</fullName>
    </recommendedName>
</protein>
<dbReference type="PANTHER" id="PTHR48081:SF33">
    <property type="entry name" value="KYNURENINE FORMAMIDASE"/>
    <property type="match status" value="1"/>
</dbReference>
<keyword evidence="1" id="KW-0378">Hydrolase</keyword>
<reference evidence="3" key="1">
    <citation type="journal article" date="2021" name="Mol. Ecol. Resour.">
        <title>Phylogenomic analyses of the genus Drosophila reveals genomic signals of climate adaptation.</title>
        <authorList>
            <person name="Li F."/>
            <person name="Rane R.V."/>
            <person name="Luria V."/>
            <person name="Xiong Z."/>
            <person name="Chen J."/>
            <person name="Li Z."/>
            <person name="Catullo R.A."/>
            <person name="Griffin P.C."/>
            <person name="Schiffer M."/>
            <person name="Pearce S."/>
            <person name="Lee S.F."/>
            <person name="McElroy K."/>
            <person name="Stocker A."/>
            <person name="Shirriffs J."/>
            <person name="Cockerell F."/>
            <person name="Coppin C."/>
            <person name="Sgro C.M."/>
            <person name="Karger A."/>
            <person name="Cain J.W."/>
            <person name="Weber J.A."/>
            <person name="Santpere G."/>
            <person name="Kirschner M.W."/>
            <person name="Hoffmann A.A."/>
            <person name="Oakeshott J.G."/>
            <person name="Zhang G."/>
        </authorList>
    </citation>
    <scope>NUCLEOTIDE SEQUENCE</scope>
    <source>
        <strain evidence="3">BGI-SZ-2011g</strain>
    </source>
</reference>
<proteinExistence type="predicted"/>
<dbReference type="Gene3D" id="3.40.50.1820">
    <property type="entry name" value="alpha/beta hydrolase"/>
    <property type="match status" value="1"/>
</dbReference>
<evidence type="ECO:0000313" key="4">
    <source>
        <dbReference type="Proteomes" id="UP001200034"/>
    </source>
</evidence>
<dbReference type="InterPro" id="IPR029058">
    <property type="entry name" value="AB_hydrolase_fold"/>
</dbReference>
<dbReference type="Pfam" id="PF20434">
    <property type="entry name" value="BD-FAE"/>
    <property type="match status" value="1"/>
</dbReference>
<accession>A0AAD4PMK9</accession>
<comment type="caution">
    <text evidence="3">The sequence shown here is derived from an EMBL/GenBank/DDBJ whole genome shotgun (WGS) entry which is preliminary data.</text>
</comment>
<sequence>MYNSQEKNVDLVREYFPSYNTARFQDQAEPNLAVQDNFLRLTAKHTADLASKPGVKVENLRYGGSDDRQLVDVYSKDEASSGPSPLMVYVHGGYWQMLDKDHSGSLVGPLVDRGYRVAVMDYNNCPQVTLPKLLEEFTSFLLWIFDYAESTKTSVISFAGHSAGAHLLAQLLNMPSLITEERRRKVRVVFFLCGVYDLRELWQLDAVNPSNIFGLDAESAVEVSPMLWSWPAASSSWQDVRSYVIAAGYESVTFIEQSRVFGNNLKSAGFSVTFKIFDKYDHFDIIEETAVDNSPITKYLLE</sequence>
<organism evidence="3 4">
    <name type="scientific">Drosophila rubida</name>
    <dbReference type="NCBI Taxonomy" id="30044"/>
    <lineage>
        <taxon>Eukaryota</taxon>
        <taxon>Metazoa</taxon>
        <taxon>Ecdysozoa</taxon>
        <taxon>Arthropoda</taxon>
        <taxon>Hexapoda</taxon>
        <taxon>Insecta</taxon>
        <taxon>Pterygota</taxon>
        <taxon>Neoptera</taxon>
        <taxon>Endopterygota</taxon>
        <taxon>Diptera</taxon>
        <taxon>Brachycera</taxon>
        <taxon>Muscomorpha</taxon>
        <taxon>Ephydroidea</taxon>
        <taxon>Drosophilidae</taxon>
        <taxon>Drosophila</taxon>
    </lineage>
</organism>
<keyword evidence="4" id="KW-1185">Reference proteome</keyword>
<dbReference type="GO" id="GO:0004061">
    <property type="term" value="F:arylformamidase activity"/>
    <property type="evidence" value="ECO:0007669"/>
    <property type="project" value="TreeGrafter"/>
</dbReference>
<evidence type="ECO:0000313" key="3">
    <source>
        <dbReference type="EMBL" id="KAH8376547.1"/>
    </source>
</evidence>
<feature type="non-terminal residue" evidence="3">
    <location>
        <position position="302"/>
    </location>
</feature>
<feature type="domain" description="BD-FAE-like" evidence="2">
    <location>
        <begin position="72"/>
        <end position="172"/>
    </location>
</feature>
<evidence type="ECO:0000256" key="1">
    <source>
        <dbReference type="ARBA" id="ARBA00022801"/>
    </source>
</evidence>
<dbReference type="InterPro" id="IPR049492">
    <property type="entry name" value="BD-FAE-like_dom"/>
</dbReference>
<dbReference type="SUPFAM" id="SSF53474">
    <property type="entry name" value="alpha/beta-Hydrolases"/>
    <property type="match status" value="1"/>
</dbReference>
<dbReference type="InterPro" id="IPR050300">
    <property type="entry name" value="GDXG_lipolytic_enzyme"/>
</dbReference>
<dbReference type="Proteomes" id="UP001200034">
    <property type="component" value="Unassembled WGS sequence"/>
</dbReference>
<dbReference type="EMBL" id="JAJJHW010001127">
    <property type="protein sequence ID" value="KAH8376547.1"/>
    <property type="molecule type" value="Genomic_DNA"/>
</dbReference>
<gene>
    <name evidence="3" type="ORF">KR093_000089</name>
</gene>
<evidence type="ECO:0000259" key="2">
    <source>
        <dbReference type="Pfam" id="PF20434"/>
    </source>
</evidence>
<dbReference type="PANTHER" id="PTHR48081">
    <property type="entry name" value="AB HYDROLASE SUPERFAMILY PROTEIN C4A8.06C"/>
    <property type="match status" value="1"/>
</dbReference>
<name>A0AAD4PMK9_9MUSC</name>
<dbReference type="AlphaFoldDB" id="A0AAD4PMK9"/>